<keyword evidence="2" id="KW-1185">Reference proteome</keyword>
<dbReference type="OrthoDB" id="4378081at2"/>
<evidence type="ECO:0000313" key="1">
    <source>
        <dbReference type="EMBL" id="REK72138.1"/>
    </source>
</evidence>
<evidence type="ECO:0000313" key="2">
    <source>
        <dbReference type="Proteomes" id="UP000265581"/>
    </source>
</evidence>
<organism evidence="1 2">
    <name type="scientific">Aeromicrobium endophyticum</name>
    <dbReference type="NCBI Taxonomy" id="2292704"/>
    <lineage>
        <taxon>Bacteria</taxon>
        <taxon>Bacillati</taxon>
        <taxon>Actinomycetota</taxon>
        <taxon>Actinomycetes</taxon>
        <taxon>Propionibacteriales</taxon>
        <taxon>Nocardioidaceae</taxon>
        <taxon>Aeromicrobium</taxon>
    </lineage>
</organism>
<dbReference type="EMBL" id="QUBR01000001">
    <property type="protein sequence ID" value="REK72138.1"/>
    <property type="molecule type" value="Genomic_DNA"/>
</dbReference>
<dbReference type="AlphaFoldDB" id="A0A371P9F1"/>
<reference evidence="1 2" key="1">
    <citation type="submission" date="2018-08" db="EMBL/GenBank/DDBJ databases">
        <title>Aeromicrobium sp. M2KJ-4, whole genome shotgun sequence.</title>
        <authorList>
            <person name="Tuo L."/>
        </authorList>
    </citation>
    <scope>NUCLEOTIDE SEQUENCE [LARGE SCALE GENOMIC DNA]</scope>
    <source>
        <strain evidence="1 2">M2KJ-4</strain>
    </source>
</reference>
<sequence>MARGYNAQADVLPRLADGTDPNALWDEFIAAVKLQNDQRSALVDLFTFRTSRKGDSVLQSPSGISEFEEASEYGVPQGLRLAADVLPMGYTFKWFDLAKRMTWRYLVDAPASQVEALHSAALAADNLLTFKGVMRRLFNPVNETNEDGTTVYGLWNGTDGQTPPEYNGNTFFETHNHYLTTGTATLDPADVEILIDTVLHHGYGDDDGSQIVVLAHPIQADVIAGYRVGVNGAKFDFIPSTDAPAYLTAETLVGNRPAGTFQGMRVAGSYGRALIVENSLMPVAYLASLASGGSNSDRNPIGFREHSQPSYQGLKLIPGSTPNYPLIDSYYTHGFGVGVRHRGAAAVMQVVASSTYIAPTAF</sequence>
<accession>A0A371P9F1</accession>
<comment type="caution">
    <text evidence="1">The sequence shown here is derived from an EMBL/GenBank/DDBJ whole genome shotgun (WGS) entry which is preliminary data.</text>
</comment>
<dbReference type="Proteomes" id="UP000265581">
    <property type="component" value="Unassembled WGS sequence"/>
</dbReference>
<dbReference type="RefSeq" id="WP_119702273.1">
    <property type="nucleotide sequence ID" value="NZ_JBHSOI010000001.1"/>
</dbReference>
<proteinExistence type="predicted"/>
<gene>
    <name evidence="1" type="ORF">DX116_00340</name>
</gene>
<name>A0A371P9F1_9ACTN</name>
<protein>
    <recommendedName>
        <fullName evidence="3">Phage major capsid protein</fullName>
    </recommendedName>
</protein>
<evidence type="ECO:0008006" key="3">
    <source>
        <dbReference type="Google" id="ProtNLM"/>
    </source>
</evidence>